<gene>
    <name evidence="2" type="ORF">K6753_13555</name>
</gene>
<proteinExistence type="predicted"/>
<dbReference type="EMBL" id="JAINZW010000008">
    <property type="protein sequence ID" value="MBZ4040558.1"/>
    <property type="molecule type" value="Genomic_DNA"/>
</dbReference>
<evidence type="ECO:0000256" key="1">
    <source>
        <dbReference type="SAM" id="Coils"/>
    </source>
</evidence>
<evidence type="ECO:0000313" key="2">
    <source>
        <dbReference type="EMBL" id="MBZ4040558.1"/>
    </source>
</evidence>
<comment type="caution">
    <text evidence="2">The sequence shown here is derived from an EMBL/GenBank/DDBJ whole genome shotgun (WGS) entry which is preliminary data.</text>
</comment>
<organism evidence="2 3">
    <name type="scientific">Novilysobacter selenitireducens</name>
    <dbReference type="NCBI Taxonomy" id="2872639"/>
    <lineage>
        <taxon>Bacteria</taxon>
        <taxon>Pseudomonadati</taxon>
        <taxon>Pseudomonadota</taxon>
        <taxon>Gammaproteobacteria</taxon>
        <taxon>Lysobacterales</taxon>
        <taxon>Lysobacteraceae</taxon>
        <taxon>Novilysobacter</taxon>
    </lineage>
</organism>
<reference evidence="2 3" key="1">
    <citation type="submission" date="2021-09" db="EMBL/GenBank/DDBJ databases">
        <title>Lysobacter sp. 13A isolated from the river sediment.</title>
        <authorList>
            <person name="Liu H."/>
            <person name="Li S."/>
            <person name="Mao S."/>
        </authorList>
    </citation>
    <scope>NUCLEOTIDE SEQUENCE [LARGE SCALE GENOMIC DNA]</scope>
    <source>
        <strain evidence="2 3">13A</strain>
    </source>
</reference>
<sequence>MVPEQHAPSRPRRWALGLVWLASLGVAFGGTVQLAGPNLPHLAGELDGTAGELRQLREQNRQLRQREAVLERSDQISRVANQEMQGALAERDDQIAALRADVAFYERLVGATAPRKGLAVHSAQFSREPGGSWRYRIVLTQTRDRNAVSLGELKFDVEGVQGGQLARVNWDRLHQADAAPPQGYSFRYFQQLRGSVMLPEGFTPQRVRVSLRGDGTSLEQTLPWGSAG</sequence>
<keyword evidence="3" id="KW-1185">Reference proteome</keyword>
<dbReference type="Proteomes" id="UP001430954">
    <property type="component" value="Unassembled WGS sequence"/>
</dbReference>
<keyword evidence="1" id="KW-0175">Coiled coil</keyword>
<evidence type="ECO:0008006" key="4">
    <source>
        <dbReference type="Google" id="ProtNLM"/>
    </source>
</evidence>
<protein>
    <recommendedName>
        <fullName evidence="4">Transmembrane protein</fullName>
    </recommendedName>
</protein>
<name>A0ABS7T9J2_9GAMM</name>
<accession>A0ABS7T9J2</accession>
<feature type="coiled-coil region" evidence="1">
    <location>
        <begin position="46"/>
        <end position="73"/>
    </location>
</feature>
<dbReference type="InterPro" id="IPR046703">
    <property type="entry name" value="DUF6776"/>
</dbReference>
<dbReference type="Pfam" id="PF20567">
    <property type="entry name" value="DUF6776"/>
    <property type="match status" value="1"/>
</dbReference>
<evidence type="ECO:0000313" key="3">
    <source>
        <dbReference type="Proteomes" id="UP001430954"/>
    </source>
</evidence>